<name>A0A3D5N9G5_9PROT</name>
<feature type="region of interest" description="Disordered" evidence="1">
    <location>
        <begin position="127"/>
        <end position="146"/>
    </location>
</feature>
<dbReference type="RefSeq" id="WP_277277790.1">
    <property type="nucleotide sequence ID" value="NZ_DPOP01000099.1"/>
</dbReference>
<evidence type="ECO:0000313" key="4">
    <source>
        <dbReference type="Proteomes" id="UP000264179"/>
    </source>
</evidence>
<feature type="transmembrane region" description="Helical" evidence="2">
    <location>
        <begin position="156"/>
        <end position="178"/>
    </location>
</feature>
<proteinExistence type="predicted"/>
<organism evidence="3 4">
    <name type="scientific">Thalassospira lucentensis</name>
    <dbReference type="NCBI Taxonomy" id="168935"/>
    <lineage>
        <taxon>Bacteria</taxon>
        <taxon>Pseudomonadati</taxon>
        <taxon>Pseudomonadota</taxon>
        <taxon>Alphaproteobacteria</taxon>
        <taxon>Rhodospirillales</taxon>
        <taxon>Thalassospiraceae</taxon>
        <taxon>Thalassospira</taxon>
    </lineage>
</organism>
<dbReference type="AlphaFoldDB" id="A0A3D5N9G5"/>
<evidence type="ECO:0000256" key="1">
    <source>
        <dbReference type="SAM" id="MobiDB-lite"/>
    </source>
</evidence>
<evidence type="ECO:0000256" key="2">
    <source>
        <dbReference type="SAM" id="Phobius"/>
    </source>
</evidence>
<reference evidence="3 4" key="1">
    <citation type="journal article" date="2018" name="Nat. Biotechnol.">
        <title>A standardized bacterial taxonomy based on genome phylogeny substantially revises the tree of life.</title>
        <authorList>
            <person name="Parks D.H."/>
            <person name="Chuvochina M."/>
            <person name="Waite D.W."/>
            <person name="Rinke C."/>
            <person name="Skarshewski A."/>
            <person name="Chaumeil P.A."/>
            <person name="Hugenholtz P."/>
        </authorList>
    </citation>
    <scope>NUCLEOTIDE SEQUENCE [LARGE SCALE GENOMIC DNA]</scope>
    <source>
        <strain evidence="3">UBA9881</strain>
    </source>
</reference>
<comment type="caution">
    <text evidence="3">The sequence shown here is derived from an EMBL/GenBank/DDBJ whole genome shotgun (WGS) entry which is preliminary data.</text>
</comment>
<accession>A0A3D5N9G5</accession>
<keyword evidence="2" id="KW-1133">Transmembrane helix</keyword>
<sequence length="218" mass="24278">MNPPISNPISVDILDPALITAMSQLHEFNITKRTLYRLSESARDIGLQFVIGGGSFQLNDEQRDALARSLAYLHVSLNYSLCPDEWDKIVGERISDGWAHGILFQLLDELAQANVHLAVLSPGKVEQPWPPENLDQSRSDDNAPDSRLSENGWAPFLVRFFACVLGSFGGVLLGHWLVLMFLTVAPPQITFPAPADHPELSPSRYERLMPPVRPEVIE</sequence>
<dbReference type="EMBL" id="DPOP01000099">
    <property type="protein sequence ID" value="HCW68089.1"/>
    <property type="molecule type" value="Genomic_DNA"/>
</dbReference>
<keyword evidence="2" id="KW-0812">Transmembrane</keyword>
<evidence type="ECO:0000313" key="3">
    <source>
        <dbReference type="EMBL" id="HCW68089.1"/>
    </source>
</evidence>
<gene>
    <name evidence="3" type="ORF">DHR80_13010</name>
</gene>
<keyword evidence="2" id="KW-0472">Membrane</keyword>
<protein>
    <submittedName>
        <fullName evidence="3">Uncharacterized protein</fullName>
    </submittedName>
</protein>
<dbReference type="Proteomes" id="UP000264179">
    <property type="component" value="Unassembled WGS sequence"/>
</dbReference>